<dbReference type="GeneID" id="24917410"/>
<dbReference type="EMBL" id="FN668638">
    <property type="protein sequence ID" value="CBK19640.2"/>
    <property type="molecule type" value="Genomic_DNA"/>
</dbReference>
<dbReference type="GO" id="GO:0008540">
    <property type="term" value="C:proteasome regulatory particle, base subcomplex"/>
    <property type="evidence" value="ECO:0007669"/>
    <property type="project" value="TreeGrafter"/>
</dbReference>
<dbReference type="GO" id="GO:0005634">
    <property type="term" value="C:nucleus"/>
    <property type="evidence" value="ECO:0007669"/>
    <property type="project" value="TreeGrafter"/>
</dbReference>
<dbReference type="AlphaFoldDB" id="D8LV01"/>
<name>D8LV01_BLAHO</name>
<evidence type="ECO:0000256" key="2">
    <source>
        <dbReference type="ARBA" id="ARBA00022942"/>
    </source>
</evidence>
<dbReference type="OMA" id="FHKRQDD"/>
<gene>
    <name evidence="5" type="ORF">GSBLH_T00000088001</name>
</gene>
<keyword evidence="1" id="KW-0677">Repeat</keyword>
<accession>D8LV01</accession>
<dbReference type="GO" id="GO:0043161">
    <property type="term" value="P:proteasome-mediated ubiquitin-dependent protein catabolic process"/>
    <property type="evidence" value="ECO:0007669"/>
    <property type="project" value="TreeGrafter"/>
</dbReference>
<dbReference type="InParanoid" id="D8LV01"/>
<dbReference type="PANTHER" id="PTHR10943:SF1">
    <property type="entry name" value="26S PROTEASOME NON-ATPASE REGULATORY SUBUNIT 2"/>
    <property type="match status" value="1"/>
</dbReference>
<dbReference type="PANTHER" id="PTHR10943">
    <property type="entry name" value="26S PROTEASOME NON-ATPASE REGULATORY SUBUNIT"/>
    <property type="match status" value="1"/>
</dbReference>
<evidence type="ECO:0000259" key="4">
    <source>
        <dbReference type="Pfam" id="PF17781"/>
    </source>
</evidence>
<protein>
    <recommendedName>
        <fullName evidence="4">RPN1 N-terminal domain-containing protein</fullName>
    </recommendedName>
</protein>
<keyword evidence="6" id="KW-1185">Reference proteome</keyword>
<dbReference type="FunCoup" id="D8LV01">
    <property type="interactions" value="638"/>
</dbReference>
<dbReference type="OrthoDB" id="10252509at2759"/>
<proteinExistence type="predicted"/>
<reference evidence="5" key="1">
    <citation type="submission" date="2010-02" db="EMBL/GenBank/DDBJ databases">
        <title>Sequencing and annotation of the Blastocystis hominis genome.</title>
        <authorList>
            <person name="Wincker P."/>
        </authorList>
    </citation>
    <scope>NUCLEOTIDE SEQUENCE</scope>
    <source>
        <strain evidence="5">Singapore isolate B</strain>
    </source>
</reference>
<evidence type="ECO:0000256" key="3">
    <source>
        <dbReference type="SAM" id="MobiDB-lite"/>
    </source>
</evidence>
<evidence type="ECO:0000256" key="1">
    <source>
        <dbReference type="ARBA" id="ARBA00022737"/>
    </source>
</evidence>
<dbReference type="RefSeq" id="XP_012893688.1">
    <property type="nucleotide sequence ID" value="XM_013038234.1"/>
</dbReference>
<organism evidence="5">
    <name type="scientific">Blastocystis hominis</name>
    <dbReference type="NCBI Taxonomy" id="12968"/>
    <lineage>
        <taxon>Eukaryota</taxon>
        <taxon>Sar</taxon>
        <taxon>Stramenopiles</taxon>
        <taxon>Bigyra</taxon>
        <taxon>Opalozoa</taxon>
        <taxon>Opalinata</taxon>
        <taxon>Blastocystidae</taxon>
        <taxon>Blastocystis</taxon>
    </lineage>
</organism>
<dbReference type="Gene3D" id="1.25.10.10">
    <property type="entry name" value="Leucine-rich Repeat Variant"/>
    <property type="match status" value="1"/>
</dbReference>
<sequence length="683" mass="75351">MEVEESKPVNMFPEENQLSEDIEIDMDEIMKEVTDDLQHNIPIQAVDLLLEVGSIERLIDMKEVDGSNVWKICQYLLRIVHFHYEPEERRKIFETVYRLFARFNLWVDRMVCAIAMNNTQYIIDTYNACHEDLAKKQLSELLARQRLSHLIKDPAPDIYTSILYSTFFSDWFTAAAKEMDIATPRLPSTILSLPDPKKLSTERVQAAQSIVNGLLNAGHCSECFFHDAAGRWTDGFQKNQGAGLLLASAAQALVYLGSPFQGLNMLIDLLQHSKTEVRQGAALGVGLLAAPGLDPRDDLPLNVLLPALEGAEEKGVTMAAELALALSYAGMGEARPDLLPIFEKGIREGGLEVMGVSALAAGLVFLGSGNVELLEAMKKRVSDVKEADENQLPNLLLGFGLSLLFTHKKVMLEEISALSDVLSSLPPRYRLYLQACVLACSFLASQDLLVIHQLLSMLQEEEDRIQQQPKEKTDAASPQEAKTPEESSPRDMFNLMGLFGGNFMFPTPSPKPLDDAATTHEDDEFAVKMLVLAIALVAAGEPVNVAMVSRSLELLLVHGSHSAMEMVLLAFSLLHPSEGSIAIVDQMMRKTAGGGLTNQSNTWSYRSCVNAVLALGLTASGTCNSKINTHLKQVVEAEQLYSSYLSSEYALDKAFYIHFAQGLVNLGKVARDRVFVMPRDCSR</sequence>
<dbReference type="Proteomes" id="UP000008312">
    <property type="component" value="Unassembled WGS sequence"/>
</dbReference>
<dbReference type="InterPro" id="IPR016024">
    <property type="entry name" value="ARM-type_fold"/>
</dbReference>
<keyword evidence="2" id="KW-0647">Proteasome</keyword>
<feature type="domain" description="RPN1 N-terminal" evidence="4">
    <location>
        <begin position="27"/>
        <end position="190"/>
    </location>
</feature>
<dbReference type="Pfam" id="PF17781">
    <property type="entry name" value="RPN1_RPN2_N"/>
    <property type="match status" value="1"/>
</dbReference>
<dbReference type="SUPFAM" id="SSF48371">
    <property type="entry name" value="ARM repeat"/>
    <property type="match status" value="1"/>
</dbReference>
<dbReference type="InterPro" id="IPR011989">
    <property type="entry name" value="ARM-like"/>
</dbReference>
<feature type="region of interest" description="Disordered" evidence="3">
    <location>
        <begin position="462"/>
        <end position="490"/>
    </location>
</feature>
<dbReference type="GO" id="GO:0034515">
    <property type="term" value="C:proteasome storage granule"/>
    <property type="evidence" value="ECO:0007669"/>
    <property type="project" value="TreeGrafter"/>
</dbReference>
<evidence type="ECO:0000313" key="6">
    <source>
        <dbReference type="Proteomes" id="UP000008312"/>
    </source>
</evidence>
<evidence type="ECO:0000313" key="5">
    <source>
        <dbReference type="EMBL" id="CBK19640.2"/>
    </source>
</evidence>
<dbReference type="InterPro" id="IPR040892">
    <property type="entry name" value="RPN1_N"/>
</dbReference>